<comment type="catalytic activity">
    <reaction evidence="10">
        <text>GTP + H2O = GDP + phosphate + H(+)</text>
        <dbReference type="Rhea" id="RHEA:19669"/>
        <dbReference type="ChEBI" id="CHEBI:15377"/>
        <dbReference type="ChEBI" id="CHEBI:15378"/>
        <dbReference type="ChEBI" id="CHEBI:37565"/>
        <dbReference type="ChEBI" id="CHEBI:43474"/>
        <dbReference type="ChEBI" id="CHEBI:58189"/>
        <dbReference type="EC" id="3.6.5.3"/>
    </reaction>
</comment>
<dbReference type="Pfam" id="PF00009">
    <property type="entry name" value="GTP_EFTU"/>
    <property type="match status" value="1"/>
</dbReference>
<dbReference type="NCBIfam" id="TIGR00231">
    <property type="entry name" value="small_GTP"/>
    <property type="match status" value="1"/>
</dbReference>
<dbReference type="Proteomes" id="UP000652307">
    <property type="component" value="Unassembled WGS sequence"/>
</dbReference>
<dbReference type="GO" id="GO:0003924">
    <property type="term" value="F:GTPase activity"/>
    <property type="evidence" value="ECO:0007669"/>
    <property type="project" value="InterPro"/>
</dbReference>
<dbReference type="SUPFAM" id="SSF52540">
    <property type="entry name" value="P-loop containing nucleoside triphosphate hydrolases"/>
    <property type="match status" value="1"/>
</dbReference>
<keyword evidence="3 12" id="KW-0396">Initiation factor</keyword>
<dbReference type="InterPro" id="IPR005225">
    <property type="entry name" value="Small_GTP-bd"/>
</dbReference>
<evidence type="ECO:0000313" key="13">
    <source>
        <dbReference type="Proteomes" id="UP000652307"/>
    </source>
</evidence>
<dbReference type="PRINTS" id="PR00315">
    <property type="entry name" value="ELONGATNFCT"/>
</dbReference>
<evidence type="ECO:0000256" key="7">
    <source>
        <dbReference type="ARBA" id="ARBA00022842"/>
    </source>
</evidence>
<dbReference type="PROSITE" id="PS51722">
    <property type="entry name" value="G_TR_2"/>
    <property type="match status" value="1"/>
</dbReference>
<evidence type="ECO:0000256" key="5">
    <source>
        <dbReference type="ARBA" id="ARBA00022741"/>
    </source>
</evidence>
<evidence type="ECO:0000256" key="8">
    <source>
        <dbReference type="ARBA" id="ARBA00022917"/>
    </source>
</evidence>
<gene>
    <name evidence="12" type="ORF">IOK49_03015</name>
</gene>
<evidence type="ECO:0000256" key="2">
    <source>
        <dbReference type="ARBA" id="ARBA00011986"/>
    </source>
</evidence>
<name>A0A843AHJ4_9CREN</name>
<dbReference type="CDD" id="cd15490">
    <property type="entry name" value="eIF2_gamma_III"/>
    <property type="match status" value="1"/>
</dbReference>
<evidence type="ECO:0000256" key="10">
    <source>
        <dbReference type="ARBA" id="ARBA00048107"/>
    </source>
</evidence>
<proteinExistence type="inferred from homology"/>
<dbReference type="InterPro" id="IPR009001">
    <property type="entry name" value="Transl_elong_EF1A/Init_IF2_C"/>
</dbReference>
<evidence type="ECO:0000256" key="1">
    <source>
        <dbReference type="ARBA" id="ARBA00005388"/>
    </source>
</evidence>
<evidence type="ECO:0000256" key="4">
    <source>
        <dbReference type="ARBA" id="ARBA00022723"/>
    </source>
</evidence>
<keyword evidence="5" id="KW-0547">Nucleotide-binding</keyword>
<dbReference type="Pfam" id="PF09173">
    <property type="entry name" value="eIF2_C"/>
    <property type="match status" value="1"/>
</dbReference>
<dbReference type="FunFam" id="2.40.30.10:FF:000009">
    <property type="entry name" value="Eukaryotic translation initiation factor 2 subunit gamma"/>
    <property type="match status" value="1"/>
</dbReference>
<evidence type="ECO:0000259" key="11">
    <source>
        <dbReference type="PROSITE" id="PS51722"/>
    </source>
</evidence>
<comment type="similarity">
    <text evidence="1">Belongs to the TRAFAC class translation factor GTPase superfamily. Classic translation factor GTPase family. EIF2G subfamily.</text>
</comment>
<dbReference type="GO" id="GO:0046872">
    <property type="term" value="F:metal ion binding"/>
    <property type="evidence" value="ECO:0007669"/>
    <property type="project" value="UniProtKB-KW"/>
</dbReference>
<keyword evidence="4" id="KW-0479">Metal-binding</keyword>
<dbReference type="AlphaFoldDB" id="A0A843AHJ4"/>
<dbReference type="EMBL" id="JADEZV010000002">
    <property type="protein sequence ID" value="MBE9391049.1"/>
    <property type="molecule type" value="Genomic_DNA"/>
</dbReference>
<dbReference type="Gene3D" id="3.40.50.300">
    <property type="entry name" value="P-loop containing nucleotide triphosphate hydrolases"/>
    <property type="match status" value="1"/>
</dbReference>
<evidence type="ECO:0000256" key="3">
    <source>
        <dbReference type="ARBA" id="ARBA00022540"/>
    </source>
</evidence>
<keyword evidence="9" id="KW-0342">GTP-binding</keyword>
<dbReference type="Gene3D" id="2.40.30.10">
    <property type="entry name" value="Translation factors"/>
    <property type="match status" value="2"/>
</dbReference>
<keyword evidence="6" id="KW-0378">Hydrolase</keyword>
<keyword evidence="7" id="KW-0460">Magnesium</keyword>
<dbReference type="InterPro" id="IPR015256">
    <property type="entry name" value="eIF2g_C"/>
</dbReference>
<dbReference type="NCBIfam" id="TIGR03680">
    <property type="entry name" value="eif2g_arch"/>
    <property type="match status" value="1"/>
</dbReference>
<keyword evidence="8" id="KW-0648">Protein biosynthesis</keyword>
<dbReference type="SUPFAM" id="SSF50465">
    <property type="entry name" value="EF-Tu/eEF-1alpha/eIF2-gamma C-terminal domain"/>
    <property type="match status" value="1"/>
</dbReference>
<organism evidence="12 13">
    <name type="scientific">Fervidicoccus fontis</name>
    <dbReference type="NCBI Taxonomy" id="683846"/>
    <lineage>
        <taxon>Archaea</taxon>
        <taxon>Thermoproteota</taxon>
        <taxon>Thermoprotei</taxon>
        <taxon>Fervidicoccales</taxon>
        <taxon>Fervidicoccaceae</taxon>
        <taxon>Fervidicoccus</taxon>
    </lineage>
</organism>
<dbReference type="RefSeq" id="WP_193803547.1">
    <property type="nucleotide sequence ID" value="NZ_JADEZV010000002.1"/>
</dbReference>
<dbReference type="InterPro" id="IPR000795">
    <property type="entry name" value="T_Tr_GTP-bd_dom"/>
</dbReference>
<dbReference type="CDD" id="cd03688">
    <property type="entry name" value="eIF2_gamma_II"/>
    <property type="match status" value="1"/>
</dbReference>
<dbReference type="NCBIfam" id="NF003077">
    <property type="entry name" value="PRK04000.1"/>
    <property type="match status" value="1"/>
</dbReference>
<evidence type="ECO:0000313" key="12">
    <source>
        <dbReference type="EMBL" id="MBE9391049.1"/>
    </source>
</evidence>
<evidence type="ECO:0000256" key="6">
    <source>
        <dbReference type="ARBA" id="ARBA00022801"/>
    </source>
</evidence>
<dbReference type="FunFam" id="3.40.50.300:FF:000065">
    <property type="entry name" value="Eukaryotic translation initiation factor 2 subunit gamma"/>
    <property type="match status" value="1"/>
</dbReference>
<dbReference type="InterPro" id="IPR027417">
    <property type="entry name" value="P-loop_NTPase"/>
</dbReference>
<dbReference type="CDD" id="cd01888">
    <property type="entry name" value="eIF2_gamma"/>
    <property type="match status" value="1"/>
</dbReference>
<protein>
    <recommendedName>
        <fullName evidence="2">protein-synthesizing GTPase</fullName>
        <ecNumber evidence="2">3.6.5.3</ecNumber>
    </recommendedName>
</protein>
<dbReference type="InterPro" id="IPR050543">
    <property type="entry name" value="eIF2G"/>
</dbReference>
<dbReference type="InterPro" id="IPR009000">
    <property type="entry name" value="Transl_B-barrel_sf"/>
</dbReference>
<dbReference type="GO" id="GO:0003743">
    <property type="term" value="F:translation initiation factor activity"/>
    <property type="evidence" value="ECO:0007669"/>
    <property type="project" value="UniProtKB-KW"/>
</dbReference>
<dbReference type="SUPFAM" id="SSF50447">
    <property type="entry name" value="Translation proteins"/>
    <property type="match status" value="1"/>
</dbReference>
<dbReference type="GO" id="GO:0005525">
    <property type="term" value="F:GTP binding"/>
    <property type="evidence" value="ECO:0007669"/>
    <property type="project" value="UniProtKB-KW"/>
</dbReference>
<dbReference type="InterPro" id="IPR044127">
    <property type="entry name" value="eIF2g_dom_2"/>
</dbReference>
<dbReference type="InterPro" id="IPR044128">
    <property type="entry name" value="eIF2g_GTP-bd"/>
</dbReference>
<accession>A0A843AHJ4</accession>
<dbReference type="PANTHER" id="PTHR42854:SF3">
    <property type="entry name" value="EUKARYOTIC TRANSLATION INITIATION FACTOR 2 SUBUNIT 3-RELATED"/>
    <property type="match status" value="1"/>
</dbReference>
<reference evidence="12" key="1">
    <citation type="submission" date="2020-10" db="EMBL/GenBank/DDBJ databases">
        <title>Fervidococcus fontis strain 3639Fd - the first crenarchaeon capable of growth on lipids.</title>
        <authorList>
            <person name="Kochetkova T.V."/>
            <person name="Elcheninov A.G."/>
            <person name="Toschakov S.V."/>
            <person name="Kublanov I.V."/>
        </authorList>
    </citation>
    <scope>NUCLEOTIDE SEQUENCE</scope>
    <source>
        <strain evidence="12">3639Fd</strain>
    </source>
</reference>
<dbReference type="GO" id="GO:0001731">
    <property type="term" value="P:formation of translation preinitiation complex"/>
    <property type="evidence" value="ECO:0007669"/>
    <property type="project" value="TreeGrafter"/>
</dbReference>
<dbReference type="PANTHER" id="PTHR42854">
    <property type="entry name" value="EUKARYOTIC TRANSLATION INITIATION FACTOR 2 SUBUNIT 3 FAMILY MEMBER"/>
    <property type="match status" value="1"/>
</dbReference>
<dbReference type="GO" id="GO:0005829">
    <property type="term" value="C:cytosol"/>
    <property type="evidence" value="ECO:0007669"/>
    <property type="project" value="TreeGrafter"/>
</dbReference>
<dbReference type="InterPro" id="IPR022424">
    <property type="entry name" value="TIF2_gsu"/>
</dbReference>
<feature type="domain" description="Tr-type G" evidence="11">
    <location>
        <begin position="8"/>
        <end position="207"/>
    </location>
</feature>
<comment type="caution">
    <text evidence="12">The sequence shown here is derived from an EMBL/GenBank/DDBJ whole genome shotgun (WGS) entry which is preliminary data.</text>
</comment>
<dbReference type="GO" id="GO:0000049">
    <property type="term" value="F:tRNA binding"/>
    <property type="evidence" value="ECO:0007669"/>
    <property type="project" value="InterPro"/>
</dbReference>
<sequence length="416" mass="45686">MAYEKKEQPEVNIGTAGHVDHGKTTLVYSLTGIWTSKHSEELKRGMTIKLGYADGGIYRCSNCPFPEEYQPLPECKECPSGSEPELLRRISYVDAPGHEILMTTMLSGAAIMDGALLVIAANEKCPQPQTFEHFKALEIIGIKNLIIVQNKVDVVSRERARESYNEIKRLIEGTWAENAPIIPISALKGANIDVLMAAIQKYIPTPERDLTKPPLMHIVRSFDVNKPGTPPEKLAGGVVGGTLSQGELKIGDEIVILPGMKVKRSGGREEYQAIYTEVTSLRFGEIEVEKALPGGLLAVGTKLDPSITKRDQLIGNVLTIPNNKLPIIDHIEMEYHLLERVVGAKEFITARPIQAKERLMITIGTALTKGVVERVSSNVIEISLSKPIVGISGSRAVFSREINGKWRLAGWGILKL</sequence>
<dbReference type="EC" id="3.6.5.3" evidence="2"/>
<evidence type="ECO:0000256" key="9">
    <source>
        <dbReference type="ARBA" id="ARBA00023134"/>
    </source>
</evidence>